<sequence length="58" mass="6925">MCHPIYCLQQSFVTPTILLDFFLFHSSECQHVPILYQTLNQTKNVDLRITEEVKKHYL</sequence>
<dbReference type="EMBL" id="HACG01040832">
    <property type="protein sequence ID" value="CEK87697.1"/>
    <property type="molecule type" value="Transcribed_RNA"/>
</dbReference>
<evidence type="ECO:0000313" key="1">
    <source>
        <dbReference type="EMBL" id="CEK87697.1"/>
    </source>
</evidence>
<reference evidence="1" key="1">
    <citation type="submission" date="2014-12" db="EMBL/GenBank/DDBJ databases">
        <title>Insight into the proteome of Arion vulgaris.</title>
        <authorList>
            <person name="Aradska J."/>
            <person name="Bulat T."/>
            <person name="Smidak R."/>
            <person name="Sarate P."/>
            <person name="Gangsoo J."/>
            <person name="Sialana F."/>
            <person name="Bilban M."/>
            <person name="Lubec G."/>
        </authorList>
    </citation>
    <scope>NUCLEOTIDE SEQUENCE</scope>
    <source>
        <tissue evidence="1">Skin</tissue>
    </source>
</reference>
<organism evidence="1">
    <name type="scientific">Arion vulgaris</name>
    <dbReference type="NCBI Taxonomy" id="1028688"/>
    <lineage>
        <taxon>Eukaryota</taxon>
        <taxon>Metazoa</taxon>
        <taxon>Spiralia</taxon>
        <taxon>Lophotrochozoa</taxon>
        <taxon>Mollusca</taxon>
        <taxon>Gastropoda</taxon>
        <taxon>Heterobranchia</taxon>
        <taxon>Euthyneura</taxon>
        <taxon>Panpulmonata</taxon>
        <taxon>Eupulmonata</taxon>
        <taxon>Stylommatophora</taxon>
        <taxon>Helicina</taxon>
        <taxon>Arionoidea</taxon>
        <taxon>Arionidae</taxon>
        <taxon>Arion</taxon>
    </lineage>
</organism>
<accession>A0A0B7B493</accession>
<evidence type="ECO:0000313" key="3">
    <source>
        <dbReference type="EMBL" id="CEK87699.1"/>
    </source>
</evidence>
<dbReference type="EMBL" id="HACG01040833">
    <property type="protein sequence ID" value="CEK87698.1"/>
    <property type="molecule type" value="Transcribed_RNA"/>
</dbReference>
<dbReference type="AlphaFoldDB" id="A0A0B7B493"/>
<protein>
    <submittedName>
        <fullName evidence="1">Uncharacterized protein</fullName>
    </submittedName>
</protein>
<proteinExistence type="predicted"/>
<gene>
    <name evidence="1" type="primary">ORF160888</name>
    <name evidence="2" type="synonym">ORF160889</name>
    <name evidence="3" type="synonym">ORF160892</name>
</gene>
<evidence type="ECO:0000313" key="2">
    <source>
        <dbReference type="EMBL" id="CEK87698.1"/>
    </source>
</evidence>
<dbReference type="EMBL" id="HACG01040834">
    <property type="protein sequence ID" value="CEK87699.1"/>
    <property type="molecule type" value="Transcribed_RNA"/>
</dbReference>
<name>A0A0B7B493_9EUPU</name>